<keyword evidence="4 7" id="KW-0472">Membrane</keyword>
<evidence type="ECO:0000256" key="3">
    <source>
        <dbReference type="ARBA" id="ARBA00022989"/>
    </source>
</evidence>
<dbReference type="AlphaFoldDB" id="A0A6A6WLC3"/>
<dbReference type="Proteomes" id="UP000799437">
    <property type="component" value="Unassembled WGS sequence"/>
</dbReference>
<dbReference type="InterPro" id="IPR013766">
    <property type="entry name" value="Thioredoxin_domain"/>
</dbReference>
<sequence>MNSQRNIRLALLACIAFLFAFVAAADAEQQEGPPQPTKFNGIEVPPIVHLTGDSISEAISTGNWLIEFYSPYCGHCQAMAPIYQTAYEYYYTSNPVPGNKQVSDDSLNTFSRYYDFKFAKIDCISFGDACQKYDGLRFPTFKLFKNGEETSKHVGGMDINVFSGFVEDCLETIRPGSRPKEGVKLPKVGATQTDDAATKPEVSEEKDKNPAAGSAMASAHRAVATPVTAKPEAALQNQAPIQNRPASKDNSKANLQGDSVPLDAEAFQKKVTATTDAWFIKFYAPWCGHCKALAPNWKQMAKEMQGRLNVGEVNCEQEKRLCKEAGVKGYPTMLFFRGGERVEYEGLRGVGDLISYASRATEVNEGVVDVNFDDFVKMEETEEVIFLYFYDHATTSEDLAALDRLTLSLVGHAKLVKTNDKKLVERFGITTWPRLVVSRDSKPTYFTPLAPKDIRDVKKVLSWMMQNWLPIVPELTSSNAVEIMEGRLVVLAVLTRDNDDEFISAKRELKNAAIEWIDKQTHMMQLERQELRDAKQLRIEEAEDRDDERALSNAKRIRIDMDEIKRTEVGFAWVDGVFWDRWIRTTYGIDAKDGPKVIINDEDNRQYWDVTINGDPIRASRTSISETLRSVTANPPKISPKSTSSPIMRVYYRFIRLFTKHPIIMGVAMLVSTVLGILYSRRARRGRTFGETGGYFNLSEKGGLLNGGTGGKTD</sequence>
<feature type="domain" description="Thioredoxin" evidence="9">
    <location>
        <begin position="21"/>
        <end position="171"/>
    </location>
</feature>
<dbReference type="PANTHER" id="PTHR46426">
    <property type="entry name" value="PROTEIN DISULFIDE-ISOMERASE TMX3"/>
    <property type="match status" value="1"/>
</dbReference>
<keyword evidence="8" id="KW-0732">Signal</keyword>
<reference evidence="10" key="1">
    <citation type="journal article" date="2020" name="Stud. Mycol.">
        <title>101 Dothideomycetes genomes: a test case for predicting lifestyles and emergence of pathogens.</title>
        <authorList>
            <person name="Haridas S."/>
            <person name="Albert R."/>
            <person name="Binder M."/>
            <person name="Bloem J."/>
            <person name="Labutti K."/>
            <person name="Salamov A."/>
            <person name="Andreopoulos B."/>
            <person name="Baker S."/>
            <person name="Barry K."/>
            <person name="Bills G."/>
            <person name="Bluhm B."/>
            <person name="Cannon C."/>
            <person name="Castanera R."/>
            <person name="Culley D."/>
            <person name="Daum C."/>
            <person name="Ezra D."/>
            <person name="Gonzalez J."/>
            <person name="Henrissat B."/>
            <person name="Kuo A."/>
            <person name="Liang C."/>
            <person name="Lipzen A."/>
            <person name="Lutzoni F."/>
            <person name="Magnuson J."/>
            <person name="Mondo S."/>
            <person name="Nolan M."/>
            <person name="Ohm R."/>
            <person name="Pangilinan J."/>
            <person name="Park H.-J."/>
            <person name="Ramirez L."/>
            <person name="Alfaro M."/>
            <person name="Sun H."/>
            <person name="Tritt A."/>
            <person name="Yoshinaga Y."/>
            <person name="Zwiers L.-H."/>
            <person name="Turgeon B."/>
            <person name="Goodwin S."/>
            <person name="Spatafora J."/>
            <person name="Crous P."/>
            <person name="Grigoriev I."/>
        </authorList>
    </citation>
    <scope>NUCLEOTIDE SEQUENCE</scope>
    <source>
        <strain evidence="10">CBS 121739</strain>
    </source>
</reference>
<evidence type="ECO:0000313" key="11">
    <source>
        <dbReference type="Proteomes" id="UP000799437"/>
    </source>
</evidence>
<dbReference type="GeneID" id="54488893"/>
<dbReference type="PROSITE" id="PS51352">
    <property type="entry name" value="THIOREDOXIN_2"/>
    <property type="match status" value="2"/>
</dbReference>
<dbReference type="GO" id="GO:0016853">
    <property type="term" value="F:isomerase activity"/>
    <property type="evidence" value="ECO:0007669"/>
    <property type="project" value="UniProtKB-KW"/>
</dbReference>
<dbReference type="InterPro" id="IPR052250">
    <property type="entry name" value="PDI_TMX3"/>
</dbReference>
<dbReference type="PRINTS" id="PR00421">
    <property type="entry name" value="THIOREDOXIN"/>
</dbReference>
<evidence type="ECO:0000256" key="7">
    <source>
        <dbReference type="SAM" id="Phobius"/>
    </source>
</evidence>
<feature type="compositionally biased region" description="Polar residues" evidence="6">
    <location>
        <begin position="235"/>
        <end position="245"/>
    </location>
</feature>
<keyword evidence="3 7" id="KW-1133">Transmembrane helix</keyword>
<feature type="chain" id="PRO_5025679606" evidence="8">
    <location>
        <begin position="28"/>
        <end position="714"/>
    </location>
</feature>
<dbReference type="EMBL" id="ML996565">
    <property type="protein sequence ID" value="KAF2762972.1"/>
    <property type="molecule type" value="Genomic_DNA"/>
</dbReference>
<comment type="subcellular location">
    <subcellularLocation>
        <location evidence="1">Endoplasmic reticulum membrane</location>
        <topology evidence="1">Single-pass membrane protein</topology>
    </subcellularLocation>
</comment>
<dbReference type="GO" id="GO:0005789">
    <property type="term" value="C:endoplasmic reticulum membrane"/>
    <property type="evidence" value="ECO:0007669"/>
    <property type="project" value="UniProtKB-SubCell"/>
</dbReference>
<name>A0A6A6WLC3_9PEZI</name>
<dbReference type="PANTHER" id="PTHR46426:SF1">
    <property type="entry name" value="PROTEIN DISULFIDE-ISOMERASE TMX3"/>
    <property type="match status" value="1"/>
</dbReference>
<evidence type="ECO:0000313" key="10">
    <source>
        <dbReference type="EMBL" id="KAF2762972.1"/>
    </source>
</evidence>
<feature type="compositionally biased region" description="Basic and acidic residues" evidence="6">
    <location>
        <begin position="196"/>
        <end position="209"/>
    </location>
</feature>
<comment type="function">
    <text evidence="5">Probable disulfide isomerase, which participates in the folding of proteins containing disulfide bonds. May act as a dithiol oxidase. Acts as a regulator of endoplasmic reticulum-mitochondria contact sites via its ability to regulate redox signals.</text>
</comment>
<organism evidence="10 11">
    <name type="scientific">Pseudovirgaria hyperparasitica</name>
    <dbReference type="NCBI Taxonomy" id="470096"/>
    <lineage>
        <taxon>Eukaryota</taxon>
        <taxon>Fungi</taxon>
        <taxon>Dikarya</taxon>
        <taxon>Ascomycota</taxon>
        <taxon>Pezizomycotina</taxon>
        <taxon>Dothideomycetes</taxon>
        <taxon>Dothideomycetes incertae sedis</taxon>
        <taxon>Acrospermales</taxon>
        <taxon>Acrospermaceae</taxon>
        <taxon>Pseudovirgaria</taxon>
    </lineage>
</organism>
<accession>A0A6A6WLC3</accession>
<evidence type="ECO:0000256" key="2">
    <source>
        <dbReference type="ARBA" id="ARBA00022692"/>
    </source>
</evidence>
<feature type="transmembrane region" description="Helical" evidence="7">
    <location>
        <begin position="663"/>
        <end position="680"/>
    </location>
</feature>
<evidence type="ECO:0000256" key="1">
    <source>
        <dbReference type="ARBA" id="ARBA00004389"/>
    </source>
</evidence>
<feature type="compositionally biased region" description="Low complexity" evidence="6">
    <location>
        <begin position="211"/>
        <end position="224"/>
    </location>
</feature>
<evidence type="ECO:0000256" key="4">
    <source>
        <dbReference type="ARBA" id="ARBA00023136"/>
    </source>
</evidence>
<evidence type="ECO:0000256" key="8">
    <source>
        <dbReference type="SAM" id="SignalP"/>
    </source>
</evidence>
<keyword evidence="10" id="KW-0413">Isomerase</keyword>
<keyword evidence="2 7" id="KW-0812">Transmembrane</keyword>
<evidence type="ECO:0000256" key="5">
    <source>
        <dbReference type="ARBA" id="ARBA00045246"/>
    </source>
</evidence>
<dbReference type="SUPFAM" id="SSF52833">
    <property type="entry name" value="Thioredoxin-like"/>
    <property type="match status" value="3"/>
</dbReference>
<protein>
    <submittedName>
        <fullName evidence="10">Protein disulfide isomerase</fullName>
    </submittedName>
</protein>
<gene>
    <name evidence="10" type="ORF">EJ05DRAFT_506623</name>
</gene>
<dbReference type="PROSITE" id="PS00194">
    <property type="entry name" value="THIOREDOXIN_1"/>
    <property type="match status" value="2"/>
</dbReference>
<evidence type="ECO:0000256" key="6">
    <source>
        <dbReference type="SAM" id="MobiDB-lite"/>
    </source>
</evidence>
<dbReference type="Gene3D" id="3.40.30.10">
    <property type="entry name" value="Glutaredoxin"/>
    <property type="match status" value="2"/>
</dbReference>
<dbReference type="Pfam" id="PF00085">
    <property type="entry name" value="Thioredoxin"/>
    <property type="match status" value="2"/>
</dbReference>
<dbReference type="InterPro" id="IPR036249">
    <property type="entry name" value="Thioredoxin-like_sf"/>
</dbReference>
<dbReference type="RefSeq" id="XP_033605423.1">
    <property type="nucleotide sequence ID" value="XM_033747839.1"/>
</dbReference>
<dbReference type="InterPro" id="IPR017937">
    <property type="entry name" value="Thioredoxin_CS"/>
</dbReference>
<dbReference type="OrthoDB" id="72053at2759"/>
<keyword evidence="11" id="KW-1185">Reference proteome</keyword>
<evidence type="ECO:0000259" key="9">
    <source>
        <dbReference type="PROSITE" id="PS51352"/>
    </source>
</evidence>
<feature type="signal peptide" evidence="8">
    <location>
        <begin position="1"/>
        <end position="27"/>
    </location>
</feature>
<proteinExistence type="predicted"/>
<dbReference type="CDD" id="cd02961">
    <property type="entry name" value="PDI_a_family"/>
    <property type="match status" value="2"/>
</dbReference>
<feature type="region of interest" description="Disordered" evidence="6">
    <location>
        <begin position="176"/>
        <end position="255"/>
    </location>
</feature>
<dbReference type="Pfam" id="PF13848">
    <property type="entry name" value="Thioredoxin_6"/>
    <property type="match status" value="1"/>
</dbReference>
<feature type="domain" description="Thioredoxin" evidence="9">
    <location>
        <begin position="233"/>
        <end position="466"/>
    </location>
</feature>